<dbReference type="Pfam" id="PF00106">
    <property type="entry name" value="adh_short"/>
    <property type="match status" value="1"/>
</dbReference>
<dbReference type="AlphaFoldDB" id="A0A6A5VWB1"/>
<sequence>MGRYKFDPATQIPSLTDKVILVTGGTAGLGTETIVQLSKHSPQHILFTGRNQKAADSVIQTIRSAAHNVEVTFFMCDFTSLESVKTAGHAIASSVSRLDLVFCNAGVMAVPKATTKDGYEIQFGINHLAHALLVKLLLPVLVHTTEEPGSDVRIVFNTSVGFALANTIDFPTLRSEQDMGALGTFKRYGQSKLANILYARQLAEHYPAITIVSIHPGIINTGLVSGLSTFNRQFVNLTTIGRQVPITEGVKNQLWAATTKKESIVNGMFYEPVGKVGQTTAASKNNKLAAELWKWTEEELKSFV</sequence>
<keyword evidence="3" id="KW-0560">Oxidoreductase</keyword>
<dbReference type="InterPro" id="IPR036291">
    <property type="entry name" value="NAD(P)-bd_dom_sf"/>
</dbReference>
<evidence type="ECO:0000256" key="1">
    <source>
        <dbReference type="ARBA" id="ARBA00006484"/>
    </source>
</evidence>
<evidence type="ECO:0000313" key="4">
    <source>
        <dbReference type="EMBL" id="KAF1993254.1"/>
    </source>
</evidence>
<dbReference type="Proteomes" id="UP000799779">
    <property type="component" value="Unassembled WGS sequence"/>
</dbReference>
<keyword evidence="2" id="KW-0521">NADP</keyword>
<dbReference type="PRINTS" id="PR00081">
    <property type="entry name" value="GDHRDH"/>
</dbReference>
<dbReference type="PANTHER" id="PTHR24320">
    <property type="entry name" value="RETINOL DEHYDROGENASE"/>
    <property type="match status" value="1"/>
</dbReference>
<organism evidence="4 5">
    <name type="scientific">Amniculicola lignicola CBS 123094</name>
    <dbReference type="NCBI Taxonomy" id="1392246"/>
    <lineage>
        <taxon>Eukaryota</taxon>
        <taxon>Fungi</taxon>
        <taxon>Dikarya</taxon>
        <taxon>Ascomycota</taxon>
        <taxon>Pezizomycotina</taxon>
        <taxon>Dothideomycetes</taxon>
        <taxon>Pleosporomycetidae</taxon>
        <taxon>Pleosporales</taxon>
        <taxon>Amniculicolaceae</taxon>
        <taxon>Amniculicola</taxon>
    </lineage>
</organism>
<dbReference type="GO" id="GO:0016491">
    <property type="term" value="F:oxidoreductase activity"/>
    <property type="evidence" value="ECO:0007669"/>
    <property type="project" value="UniProtKB-KW"/>
</dbReference>
<name>A0A6A5VWB1_9PLEO</name>
<accession>A0A6A5VWB1</accession>
<gene>
    <name evidence="4" type="ORF">P154DRAFT_590347</name>
</gene>
<evidence type="ECO:0000313" key="5">
    <source>
        <dbReference type="Proteomes" id="UP000799779"/>
    </source>
</evidence>
<dbReference type="EMBL" id="ML977717">
    <property type="protein sequence ID" value="KAF1993254.1"/>
    <property type="molecule type" value="Genomic_DNA"/>
</dbReference>
<dbReference type="SUPFAM" id="SSF51735">
    <property type="entry name" value="NAD(P)-binding Rossmann-fold domains"/>
    <property type="match status" value="1"/>
</dbReference>
<reference evidence="4" key="1">
    <citation type="journal article" date="2020" name="Stud. Mycol.">
        <title>101 Dothideomycetes genomes: a test case for predicting lifestyles and emergence of pathogens.</title>
        <authorList>
            <person name="Haridas S."/>
            <person name="Albert R."/>
            <person name="Binder M."/>
            <person name="Bloem J."/>
            <person name="Labutti K."/>
            <person name="Salamov A."/>
            <person name="Andreopoulos B."/>
            <person name="Baker S."/>
            <person name="Barry K."/>
            <person name="Bills G."/>
            <person name="Bluhm B."/>
            <person name="Cannon C."/>
            <person name="Castanera R."/>
            <person name="Culley D."/>
            <person name="Daum C."/>
            <person name="Ezra D."/>
            <person name="Gonzalez J."/>
            <person name="Henrissat B."/>
            <person name="Kuo A."/>
            <person name="Liang C."/>
            <person name="Lipzen A."/>
            <person name="Lutzoni F."/>
            <person name="Magnuson J."/>
            <person name="Mondo S."/>
            <person name="Nolan M."/>
            <person name="Ohm R."/>
            <person name="Pangilinan J."/>
            <person name="Park H.-J."/>
            <person name="Ramirez L."/>
            <person name="Alfaro M."/>
            <person name="Sun H."/>
            <person name="Tritt A."/>
            <person name="Yoshinaga Y."/>
            <person name="Zwiers L.-H."/>
            <person name="Turgeon B."/>
            <person name="Goodwin S."/>
            <person name="Spatafora J."/>
            <person name="Crous P."/>
            <person name="Grigoriev I."/>
        </authorList>
    </citation>
    <scope>NUCLEOTIDE SEQUENCE</scope>
    <source>
        <strain evidence="4">CBS 123094</strain>
    </source>
</reference>
<keyword evidence="5" id="KW-1185">Reference proteome</keyword>
<dbReference type="InterPro" id="IPR002347">
    <property type="entry name" value="SDR_fam"/>
</dbReference>
<dbReference type="OrthoDB" id="191139at2759"/>
<comment type="similarity">
    <text evidence="1">Belongs to the short-chain dehydrogenases/reductases (SDR) family.</text>
</comment>
<proteinExistence type="inferred from homology"/>
<evidence type="ECO:0000256" key="2">
    <source>
        <dbReference type="ARBA" id="ARBA00022857"/>
    </source>
</evidence>
<evidence type="ECO:0000256" key="3">
    <source>
        <dbReference type="ARBA" id="ARBA00023002"/>
    </source>
</evidence>
<protein>
    <submittedName>
        <fullName evidence="4">Dehydrogenase with different specificitie</fullName>
    </submittedName>
</protein>
<dbReference type="PANTHER" id="PTHR24320:SF282">
    <property type="entry name" value="WW DOMAIN-CONTAINING OXIDOREDUCTASE"/>
    <property type="match status" value="1"/>
</dbReference>
<dbReference type="Gene3D" id="3.40.50.720">
    <property type="entry name" value="NAD(P)-binding Rossmann-like Domain"/>
    <property type="match status" value="1"/>
</dbReference>